<dbReference type="InterPro" id="IPR036873">
    <property type="entry name" value="Rhodanese-like_dom_sf"/>
</dbReference>
<dbReference type="Gene3D" id="3.40.250.10">
    <property type="entry name" value="Rhodanese-like domain"/>
    <property type="match status" value="1"/>
</dbReference>
<dbReference type="InterPro" id="IPR036052">
    <property type="entry name" value="TrpB-like_PALP_sf"/>
</dbReference>
<dbReference type="EC" id="2.5.1.47" evidence="4"/>
<dbReference type="GO" id="GO:0004124">
    <property type="term" value="F:cysteine synthase activity"/>
    <property type="evidence" value="ECO:0007669"/>
    <property type="project" value="UniProtKB-EC"/>
</dbReference>
<evidence type="ECO:0000256" key="1">
    <source>
        <dbReference type="ARBA" id="ARBA00001933"/>
    </source>
</evidence>
<feature type="domain" description="Rhodanese" evidence="3">
    <location>
        <begin position="335"/>
        <end position="425"/>
    </location>
</feature>
<organism evidence="4 5">
    <name type="scientific">Nocardioides albus</name>
    <dbReference type="NCBI Taxonomy" id="1841"/>
    <lineage>
        <taxon>Bacteria</taxon>
        <taxon>Bacillati</taxon>
        <taxon>Actinomycetota</taxon>
        <taxon>Actinomycetes</taxon>
        <taxon>Propionibacteriales</taxon>
        <taxon>Nocardioidaceae</taxon>
        <taxon>Nocardioides</taxon>
    </lineage>
</organism>
<dbReference type="InterPro" id="IPR001307">
    <property type="entry name" value="Thiosulphate_STrfase_CS"/>
</dbReference>
<comment type="cofactor">
    <cofactor evidence="1">
        <name>pyridoxal 5'-phosphate</name>
        <dbReference type="ChEBI" id="CHEBI:597326"/>
    </cofactor>
</comment>
<dbReference type="CDD" id="cd00158">
    <property type="entry name" value="RHOD"/>
    <property type="match status" value="1"/>
</dbReference>
<dbReference type="SMART" id="SM00450">
    <property type="entry name" value="RHOD"/>
    <property type="match status" value="1"/>
</dbReference>
<accession>A0A7W5A8W6</accession>
<dbReference type="PROSITE" id="PS00380">
    <property type="entry name" value="RHODANESE_1"/>
    <property type="match status" value="1"/>
</dbReference>
<dbReference type="EMBL" id="JACHXG010000014">
    <property type="protein sequence ID" value="MBB3091862.1"/>
    <property type="molecule type" value="Genomic_DNA"/>
</dbReference>
<proteinExistence type="predicted"/>
<dbReference type="InterPro" id="IPR001763">
    <property type="entry name" value="Rhodanese-like_dom"/>
</dbReference>
<evidence type="ECO:0000259" key="3">
    <source>
        <dbReference type="PROSITE" id="PS50206"/>
    </source>
</evidence>
<dbReference type="Gene3D" id="3.40.50.1100">
    <property type="match status" value="2"/>
</dbReference>
<reference evidence="4 5" key="1">
    <citation type="submission" date="2020-08" db="EMBL/GenBank/DDBJ databases">
        <title>Genomic Encyclopedia of Type Strains, Phase III (KMG-III): the genomes of soil and plant-associated and newly described type strains.</title>
        <authorList>
            <person name="Whitman W."/>
        </authorList>
    </citation>
    <scope>NUCLEOTIDE SEQUENCE [LARGE SCALE GENOMIC DNA]</scope>
    <source>
        <strain evidence="4 5">CECT 3302</strain>
    </source>
</reference>
<dbReference type="GO" id="GO:0004792">
    <property type="term" value="F:thiosulfate-cyanide sulfurtransferase activity"/>
    <property type="evidence" value="ECO:0007669"/>
    <property type="project" value="InterPro"/>
</dbReference>
<dbReference type="SUPFAM" id="SSF52821">
    <property type="entry name" value="Rhodanese/Cell cycle control phosphatase"/>
    <property type="match status" value="1"/>
</dbReference>
<dbReference type="PROSITE" id="PS50206">
    <property type="entry name" value="RHODANESE_3"/>
    <property type="match status" value="1"/>
</dbReference>
<dbReference type="AlphaFoldDB" id="A0A7W5A8W6"/>
<gene>
    <name evidence="4" type="ORF">FHS12_004838</name>
</gene>
<dbReference type="InterPro" id="IPR050214">
    <property type="entry name" value="Cys_Synth/Cystath_Beta-Synth"/>
</dbReference>
<dbReference type="Proteomes" id="UP000577707">
    <property type="component" value="Unassembled WGS sequence"/>
</dbReference>
<comment type="caution">
    <text evidence="4">The sequence shown here is derived from an EMBL/GenBank/DDBJ whole genome shotgun (WGS) entry which is preliminary data.</text>
</comment>
<protein>
    <submittedName>
        <fullName evidence="4">Cysteine synthase B</fullName>
        <ecNumber evidence="4">2.5.1.47</ecNumber>
    </submittedName>
</protein>
<dbReference type="RefSeq" id="WP_183550876.1">
    <property type="nucleotide sequence ID" value="NZ_BMQT01000008.1"/>
</dbReference>
<name>A0A7W5A8W6_9ACTN</name>
<sequence length="426" mass="45358">MRYDSVLDMIGDTPLLRLDPGAHGVPEAEIFLKLESANPFGSVKDRVAWGLLRDHIDTIVEEEQVVLEASSGNTAKALQIIASMHGVGFRAFTNRVRVREVREMLTLLGAEVTEMPGLSECPDPTAPNDVFGVIGDLMDGEPGRYHHTSQYTNEDNLRAHYEQTGREIYRDAGPVDLLVGGLGTTGSTRGAATYLRERNPETAVVGVVAAEGDFIPGIRSAAEMWEVGLFEPGFYDAITAVDSADAITASLELATRHGVLAGPTTGAAFAAARDRLLSGPGGPVTAVVIACDRMEPYLSYFRHRRPDLFGMAAGTATAEAAPSATPEDIETWIAAGEHVVVVDVRTALAFQAGHIPGAINLRDDLLEQVMEAGMPFSEASRVVFACPTGDRSARFAARAAATGRRAYTLAGGILGWRDSGRPLAGV</sequence>
<keyword evidence="4" id="KW-0808">Transferase</keyword>
<evidence type="ECO:0000256" key="2">
    <source>
        <dbReference type="ARBA" id="ARBA00022898"/>
    </source>
</evidence>
<dbReference type="SUPFAM" id="SSF53686">
    <property type="entry name" value="Tryptophan synthase beta subunit-like PLP-dependent enzymes"/>
    <property type="match status" value="1"/>
</dbReference>
<evidence type="ECO:0000313" key="5">
    <source>
        <dbReference type="Proteomes" id="UP000577707"/>
    </source>
</evidence>
<keyword evidence="2" id="KW-0663">Pyridoxal phosphate</keyword>
<dbReference type="Pfam" id="PF00291">
    <property type="entry name" value="PALP"/>
    <property type="match status" value="1"/>
</dbReference>
<keyword evidence="5" id="KW-1185">Reference proteome</keyword>
<evidence type="ECO:0000313" key="4">
    <source>
        <dbReference type="EMBL" id="MBB3091862.1"/>
    </source>
</evidence>
<dbReference type="Pfam" id="PF00581">
    <property type="entry name" value="Rhodanese"/>
    <property type="match status" value="1"/>
</dbReference>
<dbReference type="InterPro" id="IPR001926">
    <property type="entry name" value="TrpB-like_PALP"/>
</dbReference>
<dbReference type="PANTHER" id="PTHR10314">
    <property type="entry name" value="CYSTATHIONINE BETA-SYNTHASE"/>
    <property type="match status" value="1"/>
</dbReference>